<sequence>MYFLYEVDTFTPLTHRSFRYYTIFTRFSLYRLNNLRLHPDYLDALKYPTFWEETRNPSLKKFLDFRHLENDLEDSDTEHYGYQCELNTISKYYTEKSEVECLHGLLCGWYACKGKVECSVRSSFWVECSYGQPCGWDAREEKGGMLEDKKSRSVKLFWDKQDICSESELLNEKSKLQWKEGMVEFEKTGLIHLQKASSAVQEKQILSYTSYKKSTTQTNNVCNKADFHTPEKKHGLETEENDEEHNANLKIVETPHRIPVEEEPAKNKTGIL</sequence>
<accession>A0A397HJY9</accession>
<dbReference type="Proteomes" id="UP000266861">
    <property type="component" value="Unassembled WGS sequence"/>
</dbReference>
<evidence type="ECO:0000256" key="1">
    <source>
        <dbReference type="SAM" id="MobiDB-lite"/>
    </source>
</evidence>
<name>A0A397HJY9_9GLOM</name>
<dbReference type="EMBL" id="PQFF01000302">
    <property type="protein sequence ID" value="RHZ63287.1"/>
    <property type="molecule type" value="Genomic_DNA"/>
</dbReference>
<comment type="caution">
    <text evidence="2">The sequence shown here is derived from an EMBL/GenBank/DDBJ whole genome shotgun (WGS) entry which is preliminary data.</text>
</comment>
<feature type="compositionally biased region" description="Basic and acidic residues" evidence="1">
    <location>
        <begin position="225"/>
        <end position="237"/>
    </location>
</feature>
<dbReference type="AlphaFoldDB" id="A0A397HJY9"/>
<organism evidence="2 3">
    <name type="scientific">Diversispora epigaea</name>
    <dbReference type="NCBI Taxonomy" id="1348612"/>
    <lineage>
        <taxon>Eukaryota</taxon>
        <taxon>Fungi</taxon>
        <taxon>Fungi incertae sedis</taxon>
        <taxon>Mucoromycota</taxon>
        <taxon>Glomeromycotina</taxon>
        <taxon>Glomeromycetes</taxon>
        <taxon>Diversisporales</taxon>
        <taxon>Diversisporaceae</taxon>
        <taxon>Diversispora</taxon>
    </lineage>
</organism>
<proteinExistence type="predicted"/>
<evidence type="ECO:0000313" key="2">
    <source>
        <dbReference type="EMBL" id="RHZ63287.1"/>
    </source>
</evidence>
<feature type="region of interest" description="Disordered" evidence="1">
    <location>
        <begin position="222"/>
        <end position="244"/>
    </location>
</feature>
<gene>
    <name evidence="2" type="ORF">Glove_330g50</name>
</gene>
<keyword evidence="3" id="KW-1185">Reference proteome</keyword>
<reference evidence="2 3" key="1">
    <citation type="submission" date="2018-08" db="EMBL/GenBank/DDBJ databases">
        <title>Genome and evolution of the arbuscular mycorrhizal fungus Diversispora epigaea (formerly Glomus versiforme) and its bacterial endosymbionts.</title>
        <authorList>
            <person name="Sun X."/>
            <person name="Fei Z."/>
            <person name="Harrison M."/>
        </authorList>
    </citation>
    <scope>NUCLEOTIDE SEQUENCE [LARGE SCALE GENOMIC DNA]</scope>
    <source>
        <strain evidence="2 3">IT104</strain>
    </source>
</reference>
<evidence type="ECO:0000313" key="3">
    <source>
        <dbReference type="Proteomes" id="UP000266861"/>
    </source>
</evidence>
<dbReference type="OrthoDB" id="2436678at2759"/>
<protein>
    <submittedName>
        <fullName evidence="2">Uncharacterized protein</fullName>
    </submittedName>
</protein>